<dbReference type="EMBL" id="GGFL01008953">
    <property type="protein sequence ID" value="MBW73131.1"/>
    <property type="molecule type" value="Transcribed_RNA"/>
</dbReference>
<reference evidence="2" key="1">
    <citation type="submission" date="2018-01" db="EMBL/GenBank/DDBJ databases">
        <title>An insight into the sialome of Amazonian anophelines.</title>
        <authorList>
            <person name="Ribeiro J.M."/>
            <person name="Scarpassa V."/>
            <person name="Calvo E."/>
        </authorList>
    </citation>
    <scope>NUCLEOTIDE SEQUENCE</scope>
</reference>
<feature type="signal peptide" evidence="1">
    <location>
        <begin position="1"/>
        <end position="23"/>
    </location>
</feature>
<evidence type="ECO:0000313" key="2">
    <source>
        <dbReference type="EMBL" id="MBW73131.1"/>
    </source>
</evidence>
<evidence type="ECO:0000256" key="1">
    <source>
        <dbReference type="SAM" id="SignalP"/>
    </source>
</evidence>
<proteinExistence type="predicted"/>
<sequence>MKMNWMTSCCCCWSWNAIPTSCAMSCYRKSCRCYRCCLSSAFSDPYPGRAASCPPSRTPRIRSDSWNAPLFRIRR</sequence>
<protein>
    <submittedName>
        <fullName evidence="2">Putative secreted protein</fullName>
    </submittedName>
</protein>
<name>A0A2M4D6K2_ANODA</name>
<keyword evidence="1" id="KW-0732">Signal</keyword>
<organism evidence="2">
    <name type="scientific">Anopheles darlingi</name>
    <name type="common">Mosquito</name>
    <dbReference type="NCBI Taxonomy" id="43151"/>
    <lineage>
        <taxon>Eukaryota</taxon>
        <taxon>Metazoa</taxon>
        <taxon>Ecdysozoa</taxon>
        <taxon>Arthropoda</taxon>
        <taxon>Hexapoda</taxon>
        <taxon>Insecta</taxon>
        <taxon>Pterygota</taxon>
        <taxon>Neoptera</taxon>
        <taxon>Endopterygota</taxon>
        <taxon>Diptera</taxon>
        <taxon>Nematocera</taxon>
        <taxon>Culicoidea</taxon>
        <taxon>Culicidae</taxon>
        <taxon>Anophelinae</taxon>
        <taxon>Anopheles</taxon>
    </lineage>
</organism>
<dbReference type="AlphaFoldDB" id="A0A2M4D6K2"/>
<feature type="chain" id="PRO_5014636862" evidence="1">
    <location>
        <begin position="24"/>
        <end position="75"/>
    </location>
</feature>
<accession>A0A2M4D6K2</accession>